<dbReference type="InterPro" id="IPR006202">
    <property type="entry name" value="Neur_chan_lig-bd"/>
</dbReference>
<name>A0A3Q3W5F8_MOLML</name>
<dbReference type="OMA" id="QFWIPDI"/>
<keyword evidence="1" id="KW-0813">Transport</keyword>
<comment type="catalytic activity">
    <reaction evidence="16">
        <text>Ca(2+)(in) = Ca(2+)(out)</text>
        <dbReference type="Rhea" id="RHEA:29671"/>
        <dbReference type="ChEBI" id="CHEBI:29108"/>
    </reaction>
</comment>
<keyword evidence="2" id="KW-1003">Cell membrane</keyword>
<dbReference type="Pfam" id="PF02931">
    <property type="entry name" value="Neur_chan_LBD"/>
    <property type="match status" value="1"/>
</dbReference>
<comment type="catalytic activity">
    <reaction evidence="15">
        <text>Na(+)(in) = Na(+)(out)</text>
        <dbReference type="Rhea" id="RHEA:34963"/>
        <dbReference type="ChEBI" id="CHEBI:29101"/>
    </reaction>
</comment>
<keyword evidence="5 18" id="KW-1133">Transmembrane helix</keyword>
<dbReference type="Proteomes" id="UP000261620">
    <property type="component" value="Unplaced"/>
</dbReference>
<evidence type="ECO:0000256" key="9">
    <source>
        <dbReference type="ARBA" id="ARBA00023170"/>
    </source>
</evidence>
<evidence type="ECO:0000256" key="10">
    <source>
        <dbReference type="ARBA" id="ARBA00023257"/>
    </source>
</evidence>
<comment type="function">
    <text evidence="17">Forms serotonin (5-hydroxytryptamine/5-HT3)-activated cation-selective channel complexes, which when activated cause fast, depolarizing responses in neurons.</text>
</comment>
<keyword evidence="7" id="KW-0406">Ion transport</keyword>
<dbReference type="PANTHER" id="PTHR18945">
    <property type="entry name" value="NEUROTRANSMITTER GATED ION CHANNEL"/>
    <property type="match status" value="1"/>
</dbReference>
<protein>
    <submittedName>
        <fullName evidence="21">Uncharacterized protein</fullName>
    </submittedName>
</protein>
<evidence type="ECO:0000256" key="2">
    <source>
        <dbReference type="ARBA" id="ARBA00022475"/>
    </source>
</evidence>
<proteinExistence type="predicted"/>
<dbReference type="STRING" id="94237.ENSMMOP00000011611"/>
<evidence type="ECO:0000256" key="17">
    <source>
        <dbReference type="ARBA" id="ARBA00037540"/>
    </source>
</evidence>
<evidence type="ECO:0000256" key="15">
    <source>
        <dbReference type="ARBA" id="ARBA00036239"/>
    </source>
</evidence>
<feature type="transmembrane region" description="Helical" evidence="18">
    <location>
        <begin position="195"/>
        <end position="212"/>
    </location>
</feature>
<feature type="transmembrane region" description="Helical" evidence="18">
    <location>
        <begin position="342"/>
        <end position="363"/>
    </location>
</feature>
<feature type="transmembrane region" description="Helical" evidence="18">
    <location>
        <begin position="224"/>
        <end position="247"/>
    </location>
</feature>
<accession>A0A3Q3W5F8</accession>
<dbReference type="InterPro" id="IPR006201">
    <property type="entry name" value="Neur_channel"/>
</dbReference>
<dbReference type="InterPro" id="IPR049944">
    <property type="entry name" value="LGIC_TM_5-HT3"/>
</dbReference>
<feature type="transmembrane region" description="Helical" evidence="18">
    <location>
        <begin position="259"/>
        <end position="276"/>
    </location>
</feature>
<dbReference type="GO" id="GO:0045211">
    <property type="term" value="C:postsynaptic membrane"/>
    <property type="evidence" value="ECO:0007669"/>
    <property type="project" value="UniProtKB-SubCell"/>
</dbReference>
<dbReference type="InterPro" id="IPR038050">
    <property type="entry name" value="Neuro_actylchol_rec"/>
</dbReference>
<dbReference type="PROSITE" id="PS00236">
    <property type="entry name" value="NEUROTR_ION_CHANNEL"/>
    <property type="match status" value="1"/>
</dbReference>
<evidence type="ECO:0000256" key="16">
    <source>
        <dbReference type="ARBA" id="ARBA00036634"/>
    </source>
</evidence>
<evidence type="ECO:0000256" key="18">
    <source>
        <dbReference type="SAM" id="Phobius"/>
    </source>
</evidence>
<evidence type="ECO:0000256" key="8">
    <source>
        <dbReference type="ARBA" id="ARBA00023136"/>
    </source>
</evidence>
<keyword evidence="3 18" id="KW-0812">Transmembrane</keyword>
<keyword evidence="12" id="KW-0407">Ion channel</keyword>
<dbReference type="InterPro" id="IPR006029">
    <property type="entry name" value="Neurotrans-gated_channel_TM"/>
</dbReference>
<dbReference type="SUPFAM" id="SSF90112">
    <property type="entry name" value="Neurotransmitter-gated ion-channel transmembrane pore"/>
    <property type="match status" value="1"/>
</dbReference>
<feature type="transmembrane region" description="Helical" evidence="18">
    <location>
        <begin position="161"/>
        <end position="183"/>
    </location>
</feature>
<dbReference type="InterPro" id="IPR036734">
    <property type="entry name" value="Neur_chan_lig-bd_sf"/>
</dbReference>
<dbReference type="InterPro" id="IPR036719">
    <property type="entry name" value="Neuro-gated_channel_TM_sf"/>
</dbReference>
<feature type="domain" description="Neurotransmitter-gated ion-channel ligand-binding" evidence="19">
    <location>
        <begin position="16"/>
        <end position="148"/>
    </location>
</feature>
<evidence type="ECO:0000256" key="6">
    <source>
        <dbReference type="ARBA" id="ARBA00023018"/>
    </source>
</evidence>
<dbReference type="SUPFAM" id="SSF63712">
    <property type="entry name" value="Nicotinic receptor ligand binding domain-like"/>
    <property type="match status" value="1"/>
</dbReference>
<evidence type="ECO:0000256" key="4">
    <source>
        <dbReference type="ARBA" id="ARBA00022729"/>
    </source>
</evidence>
<dbReference type="FunFam" id="1.20.58.390:FF:000080">
    <property type="entry name" value="5-hydroxytryptamine (serotonin) receptor 3C, ionotropic"/>
    <property type="match status" value="1"/>
</dbReference>
<keyword evidence="9" id="KW-0675">Receptor</keyword>
<evidence type="ECO:0000256" key="3">
    <source>
        <dbReference type="ARBA" id="ARBA00022692"/>
    </source>
</evidence>
<dbReference type="InterPro" id="IPR018000">
    <property type="entry name" value="Neurotransmitter_ion_chnl_CS"/>
</dbReference>
<evidence type="ECO:0000256" key="13">
    <source>
        <dbReference type="ARBA" id="ARBA00034104"/>
    </source>
</evidence>
<comment type="catalytic activity">
    <reaction evidence="14">
        <text>K(+)(in) = K(+)(out)</text>
        <dbReference type="Rhea" id="RHEA:29463"/>
        <dbReference type="ChEBI" id="CHEBI:29103"/>
    </reaction>
</comment>
<reference evidence="21" key="1">
    <citation type="submission" date="2025-08" db="UniProtKB">
        <authorList>
            <consortium name="Ensembl"/>
        </authorList>
    </citation>
    <scope>IDENTIFICATION</scope>
</reference>
<dbReference type="GO" id="GO:0004888">
    <property type="term" value="F:transmembrane signaling receptor activity"/>
    <property type="evidence" value="ECO:0007669"/>
    <property type="project" value="InterPro"/>
</dbReference>
<organism evidence="21 22">
    <name type="scientific">Mola mola</name>
    <name type="common">Ocean sunfish</name>
    <name type="synonym">Tetraodon mola</name>
    <dbReference type="NCBI Taxonomy" id="94237"/>
    <lineage>
        <taxon>Eukaryota</taxon>
        <taxon>Metazoa</taxon>
        <taxon>Chordata</taxon>
        <taxon>Craniata</taxon>
        <taxon>Vertebrata</taxon>
        <taxon>Euteleostomi</taxon>
        <taxon>Actinopterygii</taxon>
        <taxon>Neopterygii</taxon>
        <taxon>Teleostei</taxon>
        <taxon>Neoteleostei</taxon>
        <taxon>Acanthomorphata</taxon>
        <taxon>Eupercaria</taxon>
        <taxon>Tetraodontiformes</taxon>
        <taxon>Molidae</taxon>
        <taxon>Mola</taxon>
    </lineage>
</organism>
<keyword evidence="4" id="KW-0732">Signal</keyword>
<dbReference type="Pfam" id="PF02932">
    <property type="entry name" value="Neur_chan_memb"/>
    <property type="match status" value="1"/>
</dbReference>
<keyword evidence="11" id="KW-1071">Ligand-gated ion channel</keyword>
<feature type="domain" description="Neurotransmitter-gated ion-channel transmembrane" evidence="20">
    <location>
        <begin position="166"/>
        <end position="287"/>
    </location>
</feature>
<reference evidence="21" key="2">
    <citation type="submission" date="2025-09" db="UniProtKB">
        <authorList>
            <consortium name="Ensembl"/>
        </authorList>
    </citation>
    <scope>IDENTIFICATION</scope>
</reference>
<evidence type="ECO:0000256" key="7">
    <source>
        <dbReference type="ARBA" id="ARBA00023065"/>
    </source>
</evidence>
<keyword evidence="6" id="KW-0770">Synapse</keyword>
<evidence type="ECO:0000256" key="11">
    <source>
        <dbReference type="ARBA" id="ARBA00023286"/>
    </source>
</evidence>
<keyword evidence="22" id="KW-1185">Reference proteome</keyword>
<evidence type="ECO:0000256" key="14">
    <source>
        <dbReference type="ARBA" id="ARBA00034430"/>
    </source>
</evidence>
<evidence type="ECO:0000313" key="22">
    <source>
        <dbReference type="Proteomes" id="UP000261620"/>
    </source>
</evidence>
<sequence length="368" mass="41824">NQPALLKALTPVFNLSAIRPVMNMTTYTNVSIFFTLYGILGVVYNYGGNVILLMLHLLTTVFWDPVQCSSDKISLPRNKFWVPDIVINEFMDENTAPFVPYVYLHSNGMVHDALPVRVVSSCNLDIYAFPFDIQNCTLTFNSYLHEGELDLQNLVRRRATLYVVNLLIPSCFLITVDLFSFLLPPQTVDRSSFKMTLILGYTVFLLIMNDLLPITGNTIPLINVFFSLCLALMVASLLETIFITNLLSSSAEFSPVPRWIHVFVLQILGCLVYMKLSTVRTQQKAKEQPPEEMEPGAEGKAVQELRSLGRDLKAIRLQVEKKLGDSQSSEEWMQVGFIIDRLLFGLYIIFISISFITIMIIWMKSYSQ</sequence>
<dbReference type="Gene3D" id="2.70.170.10">
    <property type="entry name" value="Neurotransmitter-gated ion-channel ligand-binding domain"/>
    <property type="match status" value="1"/>
</dbReference>
<dbReference type="Ensembl" id="ENSMMOT00000011809.1">
    <property type="protein sequence ID" value="ENSMMOP00000011611.1"/>
    <property type="gene ID" value="ENSMMOG00000008930.1"/>
</dbReference>
<dbReference type="AlphaFoldDB" id="A0A3Q3W5F8"/>
<evidence type="ECO:0000259" key="20">
    <source>
        <dbReference type="Pfam" id="PF02932"/>
    </source>
</evidence>
<evidence type="ECO:0000313" key="21">
    <source>
        <dbReference type="Ensembl" id="ENSMMOP00000011611.1"/>
    </source>
</evidence>
<keyword evidence="10" id="KW-0628">Postsynaptic cell membrane</keyword>
<dbReference type="GO" id="GO:0005230">
    <property type="term" value="F:extracellular ligand-gated monoatomic ion channel activity"/>
    <property type="evidence" value="ECO:0007669"/>
    <property type="project" value="InterPro"/>
</dbReference>
<evidence type="ECO:0000259" key="19">
    <source>
        <dbReference type="Pfam" id="PF02931"/>
    </source>
</evidence>
<evidence type="ECO:0000256" key="5">
    <source>
        <dbReference type="ARBA" id="ARBA00022989"/>
    </source>
</evidence>
<comment type="subcellular location">
    <subcellularLocation>
        <location evidence="13">Postsynaptic cell membrane</location>
        <topology evidence="13">Multi-pass membrane protein</topology>
    </subcellularLocation>
</comment>
<dbReference type="CDD" id="cd19063">
    <property type="entry name" value="LGIC_TM_5-HT3"/>
    <property type="match status" value="1"/>
</dbReference>
<evidence type="ECO:0000256" key="12">
    <source>
        <dbReference type="ARBA" id="ARBA00023303"/>
    </source>
</evidence>
<evidence type="ECO:0000256" key="1">
    <source>
        <dbReference type="ARBA" id="ARBA00022448"/>
    </source>
</evidence>
<keyword evidence="8 18" id="KW-0472">Membrane</keyword>
<dbReference type="Gene3D" id="1.20.58.390">
    <property type="entry name" value="Neurotransmitter-gated ion-channel transmembrane domain"/>
    <property type="match status" value="1"/>
</dbReference>